<dbReference type="InterPro" id="IPR009003">
    <property type="entry name" value="Peptidase_S1_PA"/>
</dbReference>
<dbReference type="Gene3D" id="2.40.10.10">
    <property type="entry name" value="Trypsin-like serine proteases"/>
    <property type="match status" value="1"/>
</dbReference>
<sequence>MNRRHRVVEVLPAGARSGTTMRFGSGYAIADDLVLTAGHVVAAEGVAVAVRLLNGTVHDAEVAWLGTGVGDAAVLRVPAKPWRGLPDSGALRWGKATGEAAVACRSWGYPKAQTTDGARDVEAMEGAVDASGAIRSERYDINISKPTVLPSRGDDSGWKGMSGAAVFGPGLQLLGVVLADPKMYGSSRLQALPVSRLLADERFAALVGVGLHDLEEVEGRGQVAYLDSYVRAPYLPRRADMSDPELLQAKYGIVPFLGREAEQQELHDWCVGGNRFSVAVVTGDGGAGKTRLAAELCQTMGEEGWQAGFADEDTFEEAGGQVELTWPTVLVVDYPDRMTETVVRVIGRLGRARRGPKLRLLLVDRAPGGVTEQLTWWRKLNRDTDGLVERATRLSVRLEAGRLALADRHRHAASAWTKFTDGTREMPRLDLTHDGYGNPLKLHIAVLQAARGEVHADADTVVASLLRREERRWVDRLRRHFIADLTDVRAHQAVALATLTEPAHPEAVRLLTALPGMADPAGLAVERRTRITEWLTELFPGGDRIAPVSPDILAEELLVGTPSLDMLIQGIHDHEACTADHKAKLLNALHLAVDRDEVRTALRELLVGRLPELIEAAEANTVLARLIDTVIPFCVDDELRAASAAALGHRRRTADKDLAQLYGRLAGLALEWQDRQPPDLGRPDVRTDLVAYRAVPGEVARAEAESAWAEYRSLGAPPDRLAKAAYNLGTCLGQAGEHRLALDLLTEAVRLHRQLDSQADKQTDRQTDRQTDSQVGSQADSRVQARVETWTNLAVARANLRDQRGALEACIKAIKAHGKIARGSSYLVATVEPLEILARSLTTKPADRPLLDSTPDAYYPPAGTDETWWPTADYTLTTLPLIRLVARLVQGLAERIPDRLRNALVPVLFGRFARQQAEYAAQDYSELLRVLSQDLYARRLTVEAIGPLRESVSLLRRFAPDDPYYRERLAEGSDRLALYSWVAKNFDDASQYAMDAIAVYRDLVTTDPGAIEPKLAMLQLRLAENLTEVQRIPEALTARREAIAIYRRLPDQRADLAEACLDLGYLLLHRGDISETADLLEEATAIYADLRATEPDVSKKQSQALMLLSTLPLETERTLNAAERAVELTRDLVAADQVPLGEYVDTLISFSVALANAGRAAEAHRQATQAVALARELTEDPTERALAVGMALSLVARWALALGRYDEAIAVGPEALEAIASVPDTDDLPRAARADVLSTLAACKIADNRPDEALPLAEEAVELYEGLAGSGDAFPGLELSQSLALATVAQSHQFAGRFAEGFEAAVAAREAAGRLTVDSPLARRTMAVAQLVVGTGLTGVDRPAEAVRPLSVADELFSEFDATDRPAYLLRANAIISRAGVHFMLHQPDLAVELTGRALAMLSGLPEHQGQGAEVARASTIQAAASVQLGDMQRAYEASSTALDFFRQSPPHTPPARAQLAMALHSAAASHNALGDPTRALGLFEESIAVYREVVALNPDAGISLAGALADYGSCLYGLGAIDAAAAATGEAIDEMRACDSLEGALTLMVYATVLITHAQCLLQLGEPIGGFIDEAVTLLRDLPESRLLLAQALGVQAVGRNLPGAPGVIEAVDESVRIYREFDDTPGVTTNMASLLGLLGQHLVGAGRLAAAAGALREAGARFADTPTAELPLILERIDVERNLTFILAELGDYPEAVEHASAALDLMRPLAGPHPHLVELIAELLEVRGDLLAELGRPQEA</sequence>
<organism evidence="3 4">
    <name type="scientific">Streptomyces prunicolor</name>
    <dbReference type="NCBI Taxonomy" id="67348"/>
    <lineage>
        <taxon>Bacteria</taxon>
        <taxon>Bacillati</taxon>
        <taxon>Actinomycetota</taxon>
        <taxon>Actinomycetes</taxon>
        <taxon>Kitasatosporales</taxon>
        <taxon>Streptomycetaceae</taxon>
        <taxon>Streptomyces</taxon>
    </lineage>
</organism>
<evidence type="ECO:0000256" key="1">
    <source>
        <dbReference type="PROSITE-ProRule" id="PRU00339"/>
    </source>
</evidence>
<dbReference type="InterPro" id="IPR043504">
    <property type="entry name" value="Peptidase_S1_PA_chymotrypsin"/>
</dbReference>
<feature type="compositionally biased region" description="Basic and acidic residues" evidence="2">
    <location>
        <begin position="756"/>
        <end position="771"/>
    </location>
</feature>
<dbReference type="Gene3D" id="1.25.40.10">
    <property type="entry name" value="Tetratricopeptide repeat domain"/>
    <property type="match status" value="5"/>
</dbReference>
<dbReference type="Pfam" id="PF13424">
    <property type="entry name" value="TPR_12"/>
    <property type="match status" value="1"/>
</dbReference>
<dbReference type="SUPFAM" id="SSF50494">
    <property type="entry name" value="Trypsin-like serine proteases"/>
    <property type="match status" value="1"/>
</dbReference>
<evidence type="ECO:0000313" key="4">
    <source>
        <dbReference type="Proteomes" id="UP001187346"/>
    </source>
</evidence>
<accession>A0ABU4FL41</accession>
<evidence type="ECO:0000256" key="2">
    <source>
        <dbReference type="SAM" id="MobiDB-lite"/>
    </source>
</evidence>
<dbReference type="Gene3D" id="3.40.50.300">
    <property type="entry name" value="P-loop containing nucleotide triphosphate hydrolases"/>
    <property type="match status" value="1"/>
</dbReference>
<dbReference type="PANTHER" id="PTHR19959">
    <property type="entry name" value="KINESIN LIGHT CHAIN"/>
    <property type="match status" value="1"/>
</dbReference>
<dbReference type="RefSeq" id="WP_317774621.1">
    <property type="nucleotide sequence ID" value="NZ_JAWMAJ010000166.1"/>
</dbReference>
<feature type="compositionally biased region" description="Polar residues" evidence="2">
    <location>
        <begin position="772"/>
        <end position="781"/>
    </location>
</feature>
<dbReference type="InterPro" id="IPR011990">
    <property type="entry name" value="TPR-like_helical_dom_sf"/>
</dbReference>
<gene>
    <name evidence="3" type="ORF">R5A26_35745</name>
</gene>
<name>A0ABU4FL41_9ACTN</name>
<dbReference type="SUPFAM" id="SSF52540">
    <property type="entry name" value="P-loop containing nucleoside triphosphate hydrolases"/>
    <property type="match status" value="1"/>
</dbReference>
<dbReference type="PROSITE" id="PS50005">
    <property type="entry name" value="TPR"/>
    <property type="match status" value="1"/>
</dbReference>
<evidence type="ECO:0000313" key="3">
    <source>
        <dbReference type="EMBL" id="MDV7221307.1"/>
    </source>
</evidence>
<proteinExistence type="predicted"/>
<dbReference type="PANTHER" id="PTHR19959:SF119">
    <property type="entry name" value="FUNGAL LIPASE-LIKE DOMAIN-CONTAINING PROTEIN"/>
    <property type="match status" value="1"/>
</dbReference>
<dbReference type="EMBL" id="JAWMAJ010000166">
    <property type="protein sequence ID" value="MDV7221307.1"/>
    <property type="molecule type" value="Genomic_DNA"/>
</dbReference>
<keyword evidence="4" id="KW-1185">Reference proteome</keyword>
<dbReference type="Pfam" id="PF13365">
    <property type="entry name" value="Trypsin_2"/>
    <property type="match status" value="1"/>
</dbReference>
<dbReference type="InterPro" id="IPR027417">
    <property type="entry name" value="P-loop_NTPase"/>
</dbReference>
<dbReference type="Proteomes" id="UP001187346">
    <property type="component" value="Unassembled WGS sequence"/>
</dbReference>
<feature type="region of interest" description="Disordered" evidence="2">
    <location>
        <begin position="756"/>
        <end position="783"/>
    </location>
</feature>
<dbReference type="SUPFAM" id="SSF48452">
    <property type="entry name" value="TPR-like"/>
    <property type="match status" value="4"/>
</dbReference>
<dbReference type="SMART" id="SM00028">
    <property type="entry name" value="TPR"/>
    <property type="match status" value="9"/>
</dbReference>
<dbReference type="InterPro" id="IPR019734">
    <property type="entry name" value="TPR_rpt"/>
</dbReference>
<dbReference type="Pfam" id="PF13374">
    <property type="entry name" value="TPR_10"/>
    <property type="match status" value="1"/>
</dbReference>
<feature type="repeat" description="TPR" evidence="1">
    <location>
        <begin position="1468"/>
        <end position="1501"/>
    </location>
</feature>
<comment type="caution">
    <text evidence="3">The sequence shown here is derived from an EMBL/GenBank/DDBJ whole genome shotgun (WGS) entry which is preliminary data.</text>
</comment>
<keyword evidence="1" id="KW-0802">TPR repeat</keyword>
<reference evidence="3 4" key="1">
    <citation type="submission" date="2023-10" db="EMBL/GenBank/DDBJ databases">
        <title>Characterization of rhizosphere-enriched actinobacteria from wheat plants lab-grown on chernevaya soil.</title>
        <authorList>
            <person name="Tikhonova E.N."/>
            <person name="Konopkin A."/>
            <person name="Kravchenko I.K."/>
        </authorList>
    </citation>
    <scope>NUCLEOTIDE SEQUENCE [LARGE SCALE GENOMIC DNA]</scope>
    <source>
        <strain evidence="3 4">RR29</strain>
    </source>
</reference>
<protein>
    <submittedName>
        <fullName evidence="3">Tetratricopeptide repeat protein</fullName>
    </submittedName>
</protein>